<comment type="subcellular location">
    <subcellularLocation>
        <location evidence="13">Cytoplasm</location>
    </subcellularLocation>
</comment>
<dbReference type="GO" id="GO:0048476">
    <property type="term" value="C:Holliday junction resolvase complex"/>
    <property type="evidence" value="ECO:0007669"/>
    <property type="project" value="UniProtKB-UniRule"/>
</dbReference>
<dbReference type="NCBIfam" id="TIGR00228">
    <property type="entry name" value="ruvC"/>
    <property type="match status" value="1"/>
</dbReference>
<dbReference type="EMBL" id="CP060637">
    <property type="protein sequence ID" value="QNM15359.1"/>
    <property type="molecule type" value="Genomic_DNA"/>
</dbReference>
<dbReference type="PANTHER" id="PTHR30194">
    <property type="entry name" value="CROSSOVER JUNCTION ENDODEOXYRIBONUCLEASE RUVC"/>
    <property type="match status" value="1"/>
</dbReference>
<evidence type="ECO:0000256" key="2">
    <source>
        <dbReference type="ARBA" id="ARBA00022490"/>
    </source>
</evidence>
<feature type="binding site" evidence="13">
    <location>
        <position position="67"/>
    </location>
    <ligand>
        <name>Mg(2+)</name>
        <dbReference type="ChEBI" id="CHEBI:18420"/>
        <label>2</label>
    </ligand>
</feature>
<comment type="function">
    <text evidence="13">The RuvA-RuvB-RuvC complex processes Holliday junction (HJ) DNA during genetic recombination and DNA repair. Endonuclease that resolves HJ intermediates. Cleaves cruciform DNA by making single-stranded nicks across the HJ at symmetrical positions within the homologous arms, yielding a 5'-phosphate and a 3'-hydroxyl group; requires a central core of homology in the junction. The consensus cleavage sequence is 5'-(A/T)TT(C/G)-3'. Cleavage occurs on the 3'-side of the TT dinucleotide at the point of strand exchange. HJ branch migration catalyzed by RuvA-RuvB allows RuvC to scan DNA until it finds its consensus sequence, where it cleaves and resolves the cruciform DNA.</text>
</comment>
<gene>
    <name evidence="13 15" type="primary">ruvC</name>
    <name evidence="15" type="ORF">H9Q81_00530</name>
</gene>
<dbReference type="EC" id="3.1.21.10" evidence="13 14"/>
<dbReference type="PANTHER" id="PTHR30194:SF3">
    <property type="entry name" value="CROSSOVER JUNCTION ENDODEOXYRIBONUCLEASE RUVC"/>
    <property type="match status" value="1"/>
</dbReference>
<keyword evidence="11 13" id="KW-0234">DNA repair</keyword>
<dbReference type="InterPro" id="IPR012337">
    <property type="entry name" value="RNaseH-like_sf"/>
</dbReference>
<evidence type="ECO:0000256" key="10">
    <source>
        <dbReference type="ARBA" id="ARBA00023172"/>
    </source>
</evidence>
<proteinExistence type="inferred from homology"/>
<evidence type="ECO:0000256" key="4">
    <source>
        <dbReference type="ARBA" id="ARBA00022723"/>
    </source>
</evidence>
<comment type="catalytic activity">
    <reaction evidence="12 13">
        <text>Endonucleolytic cleavage at a junction such as a reciprocal single-stranded crossover between two homologous DNA duplexes (Holliday junction).</text>
        <dbReference type="EC" id="3.1.21.10"/>
    </reaction>
</comment>
<keyword evidence="8 13" id="KW-0460">Magnesium</keyword>
<accession>A0A7G9GX27</accession>
<dbReference type="Proteomes" id="UP000515913">
    <property type="component" value="Chromosome"/>
</dbReference>
<evidence type="ECO:0000256" key="8">
    <source>
        <dbReference type="ARBA" id="ARBA00022842"/>
    </source>
</evidence>
<dbReference type="Gene3D" id="3.30.420.10">
    <property type="entry name" value="Ribonuclease H-like superfamily/Ribonuclease H"/>
    <property type="match status" value="1"/>
</dbReference>
<dbReference type="SUPFAM" id="SSF53098">
    <property type="entry name" value="Ribonuclease H-like"/>
    <property type="match status" value="1"/>
</dbReference>
<keyword evidence="16" id="KW-1185">Reference proteome</keyword>
<dbReference type="Pfam" id="PF02075">
    <property type="entry name" value="RuvC"/>
    <property type="match status" value="1"/>
</dbReference>
<evidence type="ECO:0000313" key="16">
    <source>
        <dbReference type="Proteomes" id="UP000515913"/>
    </source>
</evidence>
<dbReference type="GO" id="GO:0003677">
    <property type="term" value="F:DNA binding"/>
    <property type="evidence" value="ECO:0007669"/>
    <property type="project" value="UniProtKB-KW"/>
</dbReference>
<dbReference type="GO" id="GO:0000287">
    <property type="term" value="F:magnesium ion binding"/>
    <property type="evidence" value="ECO:0007669"/>
    <property type="project" value="UniProtKB-UniRule"/>
</dbReference>
<keyword evidence="10 13" id="KW-0233">DNA recombination</keyword>
<evidence type="ECO:0000256" key="6">
    <source>
        <dbReference type="ARBA" id="ARBA00022763"/>
    </source>
</evidence>
<evidence type="ECO:0000256" key="3">
    <source>
        <dbReference type="ARBA" id="ARBA00022722"/>
    </source>
</evidence>
<feature type="active site" evidence="13">
    <location>
        <position position="67"/>
    </location>
</feature>
<evidence type="ECO:0000256" key="1">
    <source>
        <dbReference type="ARBA" id="ARBA00009518"/>
    </source>
</evidence>
<dbReference type="FunFam" id="3.30.420.10:FF:000002">
    <property type="entry name" value="Crossover junction endodeoxyribonuclease RuvC"/>
    <property type="match status" value="1"/>
</dbReference>
<keyword evidence="3 13" id="KW-0540">Nuclease</keyword>
<protein>
    <recommendedName>
        <fullName evidence="13 14">Crossover junction endodeoxyribonuclease RuvC</fullName>
        <ecNumber evidence="13 14">3.1.21.10</ecNumber>
    </recommendedName>
    <alternativeName>
        <fullName evidence="13">Holliday junction nuclease RuvC</fullName>
    </alternativeName>
    <alternativeName>
        <fullName evidence="13">Holliday junction resolvase RuvC</fullName>
    </alternativeName>
</protein>
<keyword evidence="2 13" id="KW-0963">Cytoplasm</keyword>
<dbReference type="InterPro" id="IPR020563">
    <property type="entry name" value="X-over_junc_endoDNase_Mg_BS"/>
</dbReference>
<dbReference type="RefSeq" id="WP_187422914.1">
    <property type="nucleotide sequence ID" value="NZ_CP060637.1"/>
</dbReference>
<dbReference type="GO" id="GO:0006281">
    <property type="term" value="P:DNA repair"/>
    <property type="evidence" value="ECO:0007669"/>
    <property type="project" value="UniProtKB-UniRule"/>
</dbReference>
<dbReference type="PROSITE" id="PS01321">
    <property type="entry name" value="RUVC"/>
    <property type="match status" value="1"/>
</dbReference>
<evidence type="ECO:0000256" key="12">
    <source>
        <dbReference type="ARBA" id="ARBA00029354"/>
    </source>
</evidence>
<dbReference type="GO" id="GO:0006310">
    <property type="term" value="P:DNA recombination"/>
    <property type="evidence" value="ECO:0007669"/>
    <property type="project" value="UniProtKB-UniRule"/>
</dbReference>
<comment type="cofactor">
    <cofactor evidence="13">
        <name>Mg(2+)</name>
        <dbReference type="ChEBI" id="CHEBI:18420"/>
    </cofactor>
    <text evidence="13">Binds 2 Mg(2+) ion per subunit.</text>
</comment>
<dbReference type="KEGG" id="fho:H9Q81_00530"/>
<dbReference type="PRINTS" id="PR00696">
    <property type="entry name" value="RSOLVASERUVC"/>
</dbReference>
<evidence type="ECO:0000256" key="14">
    <source>
        <dbReference type="NCBIfam" id="TIGR00228"/>
    </source>
</evidence>
<evidence type="ECO:0000256" key="11">
    <source>
        <dbReference type="ARBA" id="ARBA00023204"/>
    </source>
</evidence>
<feature type="binding site" evidence="13">
    <location>
        <position position="140"/>
    </location>
    <ligand>
        <name>Mg(2+)</name>
        <dbReference type="ChEBI" id="CHEBI:18420"/>
        <label>1</label>
    </ligand>
</feature>
<evidence type="ECO:0000256" key="5">
    <source>
        <dbReference type="ARBA" id="ARBA00022759"/>
    </source>
</evidence>
<evidence type="ECO:0000313" key="15">
    <source>
        <dbReference type="EMBL" id="QNM15359.1"/>
    </source>
</evidence>
<dbReference type="InterPro" id="IPR002176">
    <property type="entry name" value="X-over_junc_endoDNase_RuvC"/>
</dbReference>
<feature type="active site" evidence="13">
    <location>
        <position position="140"/>
    </location>
</feature>
<dbReference type="NCBIfam" id="NF000711">
    <property type="entry name" value="PRK00039.2-1"/>
    <property type="match status" value="1"/>
</dbReference>
<comment type="subunit">
    <text evidence="13">Homodimer which binds Holliday junction (HJ) DNA. The HJ becomes 2-fold symmetrical on binding to RuvC with unstacked arms; it has a different conformation from HJ DNA in complex with RuvA. In the full resolvosome a probable DNA-RuvA(4)-RuvB(12)-RuvC(2) complex forms which resolves the HJ.</text>
</comment>
<evidence type="ECO:0000256" key="13">
    <source>
        <dbReference type="HAMAP-Rule" id="MF_00034"/>
    </source>
</evidence>
<dbReference type="InterPro" id="IPR036397">
    <property type="entry name" value="RNaseH_sf"/>
</dbReference>
<feature type="binding site" evidence="13">
    <location>
        <position position="7"/>
    </location>
    <ligand>
        <name>Mg(2+)</name>
        <dbReference type="ChEBI" id="CHEBI:18420"/>
        <label>1</label>
    </ligand>
</feature>
<dbReference type="CDD" id="cd16962">
    <property type="entry name" value="RuvC"/>
    <property type="match status" value="1"/>
</dbReference>
<reference evidence="15 16" key="1">
    <citation type="submission" date="2020-08" db="EMBL/GenBank/DDBJ databases">
        <authorList>
            <person name="Liu C."/>
            <person name="Sun Q."/>
        </authorList>
    </citation>
    <scope>NUCLEOTIDE SEQUENCE [LARGE SCALE GENOMIC DNA]</scope>
    <source>
        <strain evidence="15 16">NSJ-57</strain>
    </source>
</reference>
<comment type="similarity">
    <text evidence="1 13">Belongs to the RuvC family.</text>
</comment>
<keyword evidence="7 13" id="KW-0378">Hydrolase</keyword>
<keyword evidence="9 13" id="KW-0238">DNA-binding</keyword>
<sequence>MRVLGIDPGTAIVGFSIVDFEKNKINVIDYGCIFTDKDMAMEDRLCIIFTELDKLIKKYNPDEMAVEELFYFKNNKTVISVGQARGVIVLCGRLNKLNVYSYTPLQVKMGITGYGRAEKKQIQLMIQKILNLEEIPKPDDAADALAVAVTHINTARSGVFQRELAGTISKKSLKKTKLTAQEYRDLILNR</sequence>
<feature type="active site" evidence="13">
    <location>
        <position position="7"/>
    </location>
</feature>
<dbReference type="HAMAP" id="MF_00034">
    <property type="entry name" value="RuvC"/>
    <property type="match status" value="1"/>
</dbReference>
<keyword evidence="5 13" id="KW-0255">Endonuclease</keyword>
<dbReference type="GO" id="GO:0005737">
    <property type="term" value="C:cytoplasm"/>
    <property type="evidence" value="ECO:0007669"/>
    <property type="project" value="UniProtKB-SubCell"/>
</dbReference>
<keyword evidence="6 13" id="KW-0227">DNA damage</keyword>
<keyword evidence="4 13" id="KW-0479">Metal-binding</keyword>
<dbReference type="GO" id="GO:0008821">
    <property type="term" value="F:crossover junction DNA endonuclease activity"/>
    <property type="evidence" value="ECO:0007669"/>
    <property type="project" value="UniProtKB-UniRule"/>
</dbReference>
<evidence type="ECO:0000256" key="7">
    <source>
        <dbReference type="ARBA" id="ARBA00022801"/>
    </source>
</evidence>
<evidence type="ECO:0000256" key="9">
    <source>
        <dbReference type="ARBA" id="ARBA00023125"/>
    </source>
</evidence>
<organism evidence="15 16">
    <name type="scientific">Fusobacterium hominis</name>
    <dbReference type="NCBI Taxonomy" id="2764326"/>
    <lineage>
        <taxon>Bacteria</taxon>
        <taxon>Fusobacteriati</taxon>
        <taxon>Fusobacteriota</taxon>
        <taxon>Fusobacteriia</taxon>
        <taxon>Fusobacteriales</taxon>
        <taxon>Fusobacteriaceae</taxon>
        <taxon>Fusobacterium</taxon>
    </lineage>
</organism>
<dbReference type="AlphaFoldDB" id="A0A7G9GX27"/>
<name>A0A7G9GX27_9FUSO</name>